<comment type="caution">
    <text evidence="3">The sequence shown here is derived from an EMBL/GenBank/DDBJ whole genome shotgun (WGS) entry which is preliminary data.</text>
</comment>
<dbReference type="InterPro" id="IPR013761">
    <property type="entry name" value="SAM/pointed_sf"/>
</dbReference>
<dbReference type="GO" id="GO:0003682">
    <property type="term" value="F:chromatin binding"/>
    <property type="evidence" value="ECO:0007669"/>
    <property type="project" value="TreeGrafter"/>
</dbReference>
<proteinExistence type="predicted"/>
<dbReference type="GO" id="GO:0035102">
    <property type="term" value="C:PRC1 complex"/>
    <property type="evidence" value="ECO:0007669"/>
    <property type="project" value="TreeGrafter"/>
</dbReference>
<keyword evidence="4" id="KW-1185">Reference proteome</keyword>
<evidence type="ECO:0000259" key="2">
    <source>
        <dbReference type="PROSITE" id="PS50105"/>
    </source>
</evidence>
<feature type="domain" description="SAM" evidence="2">
    <location>
        <begin position="409"/>
        <end position="458"/>
    </location>
</feature>
<dbReference type="GO" id="GO:0042393">
    <property type="term" value="F:histone binding"/>
    <property type="evidence" value="ECO:0007669"/>
    <property type="project" value="TreeGrafter"/>
</dbReference>
<evidence type="ECO:0000313" key="3">
    <source>
        <dbReference type="EMBL" id="KAI9565241.1"/>
    </source>
</evidence>
<feature type="region of interest" description="Disordered" evidence="1">
    <location>
        <begin position="320"/>
        <end position="361"/>
    </location>
</feature>
<feature type="compositionally biased region" description="Polar residues" evidence="1">
    <location>
        <begin position="329"/>
        <end position="345"/>
    </location>
</feature>
<gene>
    <name evidence="3" type="ORF">GHT06_009024</name>
</gene>
<dbReference type="Proteomes" id="UP000820818">
    <property type="component" value="Linkage Group LG1"/>
</dbReference>
<dbReference type="GO" id="GO:0045892">
    <property type="term" value="P:negative regulation of DNA-templated transcription"/>
    <property type="evidence" value="ECO:0007669"/>
    <property type="project" value="TreeGrafter"/>
</dbReference>
<accession>A0AAD5LM55</accession>
<dbReference type="PROSITE" id="PS50105">
    <property type="entry name" value="SAM_DOMAIN"/>
    <property type="match status" value="1"/>
</dbReference>
<protein>
    <recommendedName>
        <fullName evidence="2">SAM domain-containing protein</fullName>
    </recommendedName>
</protein>
<dbReference type="InterPro" id="IPR001660">
    <property type="entry name" value="SAM"/>
</dbReference>
<dbReference type="Gene3D" id="1.10.150.50">
    <property type="entry name" value="Transcription Factor, Ets-1"/>
    <property type="match status" value="1"/>
</dbReference>
<dbReference type="AlphaFoldDB" id="A0AAD5LM55"/>
<dbReference type="InterPro" id="IPR050548">
    <property type="entry name" value="PcG_chromatin_remod_factors"/>
</dbReference>
<evidence type="ECO:0000256" key="1">
    <source>
        <dbReference type="SAM" id="MobiDB-lite"/>
    </source>
</evidence>
<dbReference type="SMART" id="SM00454">
    <property type="entry name" value="SAM"/>
    <property type="match status" value="1"/>
</dbReference>
<sequence length="506" mass="54731">MANLETDSPVVWPKWCYNSRPKKENGIPDMGVKAPLPNKARRKKIVRKNVSSVGVKHERCSPGAETGTGSSPTVSPYSPMSGSFRPATPPAGETASDSCYSTVERFSPPNYNAPNNKSMSKGLEMSRNCSDFMRSLAAKYNNSNPNDYRSHETNSFMSLLDSRASYKNLIPGEASLQSSPFSLFNLPLSTFTSHALAASKHYEMTSAVGEPGKKERKEFSTIPMLPLYGLGQDNNIRQALPPGFHSGPAMDMSSTQALLSIVRSAAARGSPRIEPYVSDTLTRTGIASLKRPAETVAVASHIPLDLSASMPKRPKLDSQLESLGRSRLPQHSSSRSPTMDSNNVPGRQFSPIGRKSPSSRFASDTINAYGEKKVAIQNKIGVAQPPSNRGLLGCSAHSCNATAAEVREWSISHVVDFIKSIDLCCEYAQAFEDQSIDGSILPLLTEEHLITSMNMKLGPALKLRSVLAKKIGHCAVCLHCVHCHAEPTGVESSPSSQDHQDIANNT</sequence>
<dbReference type="Pfam" id="PF07647">
    <property type="entry name" value="SAM_2"/>
    <property type="match status" value="1"/>
</dbReference>
<dbReference type="SUPFAM" id="SSF47769">
    <property type="entry name" value="SAM/Pointed domain"/>
    <property type="match status" value="1"/>
</dbReference>
<reference evidence="3 4" key="1">
    <citation type="submission" date="2022-05" db="EMBL/GenBank/DDBJ databases">
        <title>A multi-omics perspective on studying reproductive biology in Daphnia sinensis.</title>
        <authorList>
            <person name="Jia J."/>
        </authorList>
    </citation>
    <scope>NUCLEOTIDE SEQUENCE [LARGE SCALE GENOMIC DNA]</scope>
    <source>
        <strain evidence="3 4">WSL</strain>
    </source>
</reference>
<evidence type="ECO:0000313" key="4">
    <source>
        <dbReference type="Proteomes" id="UP000820818"/>
    </source>
</evidence>
<dbReference type="PANTHER" id="PTHR12247">
    <property type="entry name" value="POLYCOMB GROUP PROTEIN"/>
    <property type="match status" value="1"/>
</dbReference>
<dbReference type="EMBL" id="WJBH02000001">
    <property type="protein sequence ID" value="KAI9565241.1"/>
    <property type="molecule type" value="Genomic_DNA"/>
</dbReference>
<feature type="compositionally biased region" description="Polar residues" evidence="1">
    <location>
        <begin position="67"/>
        <end position="81"/>
    </location>
</feature>
<dbReference type="PANTHER" id="PTHR12247:SF138">
    <property type="entry name" value="POLYHOMEOTIC DISTAL, ISOFORM A-RELATED"/>
    <property type="match status" value="1"/>
</dbReference>
<name>A0AAD5LM55_9CRUS</name>
<feature type="region of interest" description="Disordered" evidence="1">
    <location>
        <begin position="22"/>
        <end position="97"/>
    </location>
</feature>
<organism evidence="3 4">
    <name type="scientific">Daphnia sinensis</name>
    <dbReference type="NCBI Taxonomy" id="1820382"/>
    <lineage>
        <taxon>Eukaryota</taxon>
        <taxon>Metazoa</taxon>
        <taxon>Ecdysozoa</taxon>
        <taxon>Arthropoda</taxon>
        <taxon>Crustacea</taxon>
        <taxon>Branchiopoda</taxon>
        <taxon>Diplostraca</taxon>
        <taxon>Cladocera</taxon>
        <taxon>Anomopoda</taxon>
        <taxon>Daphniidae</taxon>
        <taxon>Daphnia</taxon>
        <taxon>Daphnia similis group</taxon>
    </lineage>
</organism>